<dbReference type="Gene3D" id="1.10.10.1320">
    <property type="entry name" value="Anti-sigma factor, zinc-finger domain"/>
    <property type="match status" value="1"/>
</dbReference>
<dbReference type="InterPro" id="IPR013325">
    <property type="entry name" value="RNA_pol_sigma_r2"/>
</dbReference>
<evidence type="ECO:0000256" key="3">
    <source>
        <dbReference type="ARBA" id="ARBA00023082"/>
    </source>
</evidence>
<dbReference type="OrthoDB" id="4990598at2"/>
<dbReference type="InterPro" id="IPR041916">
    <property type="entry name" value="Anti_sigma_zinc_sf"/>
</dbReference>
<dbReference type="RefSeq" id="WP_091628984.1">
    <property type="nucleotide sequence ID" value="NZ_FOEF01000034.1"/>
</dbReference>
<feature type="domain" description="RNA polymerase sigma factor 70 region 4 type 2" evidence="7">
    <location>
        <begin position="146"/>
        <end position="192"/>
    </location>
</feature>
<proteinExistence type="inferred from homology"/>
<dbReference type="Pfam" id="PF04542">
    <property type="entry name" value="Sigma70_r2"/>
    <property type="match status" value="1"/>
</dbReference>
<dbReference type="NCBIfam" id="TIGR02937">
    <property type="entry name" value="sigma70-ECF"/>
    <property type="match status" value="1"/>
</dbReference>
<evidence type="ECO:0000259" key="6">
    <source>
        <dbReference type="Pfam" id="PF04542"/>
    </source>
</evidence>
<evidence type="ECO:0000259" key="8">
    <source>
        <dbReference type="Pfam" id="PF13490"/>
    </source>
</evidence>
<dbReference type="GO" id="GO:0016987">
    <property type="term" value="F:sigma factor activity"/>
    <property type="evidence" value="ECO:0007669"/>
    <property type="project" value="UniProtKB-KW"/>
</dbReference>
<organism evidence="9 10">
    <name type="scientific">Amycolatopsis saalfeldensis</name>
    <dbReference type="NCBI Taxonomy" id="394193"/>
    <lineage>
        <taxon>Bacteria</taxon>
        <taxon>Bacillati</taxon>
        <taxon>Actinomycetota</taxon>
        <taxon>Actinomycetes</taxon>
        <taxon>Pseudonocardiales</taxon>
        <taxon>Pseudonocardiaceae</taxon>
        <taxon>Amycolatopsis</taxon>
    </lineage>
</organism>
<accession>A0A1H8YPA3</accession>
<dbReference type="PANTHER" id="PTHR43133">
    <property type="entry name" value="RNA POLYMERASE ECF-TYPE SIGMA FACTO"/>
    <property type="match status" value="1"/>
</dbReference>
<sequence length="261" mass="29136">MPDTAATAKVVFGKPLQLDKARGDADLIAAVRRGKIEAFGELYARHETAASFLARRLSGSHAVAEDLVQEAFEKILDLLRDGKGPDSAFRSYLLTTLRHCAYDHARKHKKVEPIGDFSDRLGYRDELVVHFRDTELANLEERLAAKAFALLPDRWRTVLLLREIKQLTPAEIAPLMSLTSENVSALLYRARRGLRDAFLQVHAERAAGDTQCQDVVDNLGKWTRGHLNSQESDKVESHLDHCARCTALAREFADLNVGIPA</sequence>
<dbReference type="SUPFAM" id="SSF88659">
    <property type="entry name" value="Sigma3 and sigma4 domains of RNA polymerase sigma factors"/>
    <property type="match status" value="1"/>
</dbReference>
<evidence type="ECO:0000256" key="1">
    <source>
        <dbReference type="ARBA" id="ARBA00010641"/>
    </source>
</evidence>
<dbReference type="SUPFAM" id="SSF88946">
    <property type="entry name" value="Sigma2 domain of RNA polymerase sigma factors"/>
    <property type="match status" value="1"/>
</dbReference>
<reference evidence="9 10" key="1">
    <citation type="submission" date="2016-10" db="EMBL/GenBank/DDBJ databases">
        <authorList>
            <person name="de Groot N.N."/>
        </authorList>
    </citation>
    <scope>NUCLEOTIDE SEQUENCE [LARGE SCALE GENOMIC DNA]</scope>
    <source>
        <strain evidence="9 10">DSM 44993</strain>
    </source>
</reference>
<dbReference type="Proteomes" id="UP000198582">
    <property type="component" value="Unassembled WGS sequence"/>
</dbReference>
<dbReference type="InterPro" id="IPR007627">
    <property type="entry name" value="RNA_pol_sigma70_r2"/>
</dbReference>
<keyword evidence="4" id="KW-0238">DNA-binding</keyword>
<dbReference type="PANTHER" id="PTHR43133:SF8">
    <property type="entry name" value="RNA POLYMERASE SIGMA FACTOR HI_1459-RELATED"/>
    <property type="match status" value="1"/>
</dbReference>
<feature type="domain" description="RNA polymerase sigma-70 region 2" evidence="6">
    <location>
        <begin position="42"/>
        <end position="110"/>
    </location>
</feature>
<dbReference type="Pfam" id="PF08281">
    <property type="entry name" value="Sigma70_r4_2"/>
    <property type="match status" value="1"/>
</dbReference>
<dbReference type="Gene3D" id="1.10.10.10">
    <property type="entry name" value="Winged helix-like DNA-binding domain superfamily/Winged helix DNA-binding domain"/>
    <property type="match status" value="1"/>
</dbReference>
<evidence type="ECO:0000256" key="4">
    <source>
        <dbReference type="ARBA" id="ARBA00023125"/>
    </source>
</evidence>
<keyword evidence="10" id="KW-1185">Reference proteome</keyword>
<dbReference type="Gene3D" id="1.10.1740.10">
    <property type="match status" value="1"/>
</dbReference>
<dbReference type="GO" id="GO:0006352">
    <property type="term" value="P:DNA-templated transcription initiation"/>
    <property type="evidence" value="ECO:0007669"/>
    <property type="project" value="InterPro"/>
</dbReference>
<name>A0A1H8YPA3_9PSEU</name>
<dbReference type="CDD" id="cd06171">
    <property type="entry name" value="Sigma70_r4"/>
    <property type="match status" value="1"/>
</dbReference>
<dbReference type="GO" id="GO:0003677">
    <property type="term" value="F:DNA binding"/>
    <property type="evidence" value="ECO:0007669"/>
    <property type="project" value="UniProtKB-KW"/>
</dbReference>
<dbReference type="InterPro" id="IPR013324">
    <property type="entry name" value="RNA_pol_sigma_r3/r4-like"/>
</dbReference>
<keyword evidence="2" id="KW-0805">Transcription regulation</keyword>
<keyword evidence="5" id="KW-0804">Transcription</keyword>
<dbReference type="AlphaFoldDB" id="A0A1H8YPA3"/>
<feature type="domain" description="Putative zinc-finger" evidence="8">
    <location>
        <begin position="212"/>
        <end position="245"/>
    </location>
</feature>
<dbReference type="InterPro" id="IPR036388">
    <property type="entry name" value="WH-like_DNA-bd_sf"/>
</dbReference>
<evidence type="ECO:0000313" key="10">
    <source>
        <dbReference type="Proteomes" id="UP000198582"/>
    </source>
</evidence>
<dbReference type="Pfam" id="PF13490">
    <property type="entry name" value="zf-HC2"/>
    <property type="match status" value="1"/>
</dbReference>
<evidence type="ECO:0000256" key="2">
    <source>
        <dbReference type="ARBA" id="ARBA00023015"/>
    </source>
</evidence>
<protein>
    <submittedName>
        <fullName evidence="9">RNA polymerase sigma factor, sigma-70 family</fullName>
    </submittedName>
</protein>
<gene>
    <name evidence="9" type="ORF">SAMN04489732_13434</name>
</gene>
<evidence type="ECO:0000259" key="7">
    <source>
        <dbReference type="Pfam" id="PF08281"/>
    </source>
</evidence>
<dbReference type="InterPro" id="IPR013249">
    <property type="entry name" value="RNA_pol_sigma70_r4_t2"/>
</dbReference>
<evidence type="ECO:0000313" key="9">
    <source>
        <dbReference type="EMBL" id="SEP53979.1"/>
    </source>
</evidence>
<evidence type="ECO:0000256" key="5">
    <source>
        <dbReference type="ARBA" id="ARBA00023163"/>
    </source>
</evidence>
<comment type="similarity">
    <text evidence="1">Belongs to the sigma-70 factor family. ECF subfamily.</text>
</comment>
<keyword evidence="3" id="KW-0731">Sigma factor</keyword>
<dbReference type="STRING" id="394193.SAMN04489732_13434"/>
<dbReference type="InterPro" id="IPR039425">
    <property type="entry name" value="RNA_pol_sigma-70-like"/>
</dbReference>
<dbReference type="EMBL" id="FOEF01000034">
    <property type="protein sequence ID" value="SEP53979.1"/>
    <property type="molecule type" value="Genomic_DNA"/>
</dbReference>
<dbReference type="InterPro" id="IPR027383">
    <property type="entry name" value="Znf_put"/>
</dbReference>
<dbReference type="InterPro" id="IPR014284">
    <property type="entry name" value="RNA_pol_sigma-70_dom"/>
</dbReference>